<reference evidence="2" key="1">
    <citation type="journal article" date="2021" name="Proc. Natl. Acad. Sci. U.S.A.">
        <title>Three genomes in the algal genus Volvox reveal the fate of a haploid sex-determining region after a transition to homothallism.</title>
        <authorList>
            <person name="Yamamoto K."/>
            <person name="Hamaji T."/>
            <person name="Kawai-Toyooka H."/>
            <person name="Matsuzaki R."/>
            <person name="Takahashi F."/>
            <person name="Nishimura Y."/>
            <person name="Kawachi M."/>
            <person name="Noguchi H."/>
            <person name="Minakuchi Y."/>
            <person name="Umen J.G."/>
            <person name="Toyoda A."/>
            <person name="Nozaki H."/>
        </authorList>
    </citation>
    <scope>NUCLEOTIDE SEQUENCE</scope>
    <source>
        <strain evidence="2">NIES-3785</strain>
    </source>
</reference>
<proteinExistence type="predicted"/>
<sequence>MVMAMVMAATAAAVGCAAWSPQAWRRRKPPAAPRRRSEWPSMLFAASSCSALVGRPVPAAPTAAGERPGVNIALAARMSSAAPTSMGSPSGVPVPCICNAVTAVGATSAAWSTVRMRLCCAGPLGAVRLLLRPSWLTAAPSRTARG</sequence>
<evidence type="ECO:0000313" key="2">
    <source>
        <dbReference type="EMBL" id="GIM02633.1"/>
    </source>
</evidence>
<dbReference type="EMBL" id="BNCQ01000012">
    <property type="protein sequence ID" value="GIM02633.1"/>
    <property type="molecule type" value="Genomic_DNA"/>
</dbReference>
<name>A0A8J4G9D9_9CHLO</name>
<dbReference type="AlphaFoldDB" id="A0A8J4G9D9"/>
<accession>A0A8J4G9D9</accession>
<protein>
    <recommendedName>
        <fullName evidence="4">Secreted protein</fullName>
    </recommendedName>
</protein>
<organism evidence="2 3">
    <name type="scientific">Volvox reticuliferus</name>
    <dbReference type="NCBI Taxonomy" id="1737510"/>
    <lineage>
        <taxon>Eukaryota</taxon>
        <taxon>Viridiplantae</taxon>
        <taxon>Chlorophyta</taxon>
        <taxon>core chlorophytes</taxon>
        <taxon>Chlorophyceae</taxon>
        <taxon>CS clade</taxon>
        <taxon>Chlamydomonadales</taxon>
        <taxon>Volvocaceae</taxon>
        <taxon>Volvox</taxon>
    </lineage>
</organism>
<feature type="signal peptide" evidence="1">
    <location>
        <begin position="1"/>
        <end position="17"/>
    </location>
</feature>
<evidence type="ECO:0008006" key="4">
    <source>
        <dbReference type="Google" id="ProtNLM"/>
    </source>
</evidence>
<evidence type="ECO:0000313" key="3">
    <source>
        <dbReference type="Proteomes" id="UP000722791"/>
    </source>
</evidence>
<feature type="chain" id="PRO_5035213314" description="Secreted protein" evidence="1">
    <location>
        <begin position="18"/>
        <end position="146"/>
    </location>
</feature>
<comment type="caution">
    <text evidence="2">The sequence shown here is derived from an EMBL/GenBank/DDBJ whole genome shotgun (WGS) entry which is preliminary data.</text>
</comment>
<gene>
    <name evidence="2" type="ORF">Vretimale_7411</name>
</gene>
<dbReference type="Proteomes" id="UP000722791">
    <property type="component" value="Unassembled WGS sequence"/>
</dbReference>
<keyword evidence="1" id="KW-0732">Signal</keyword>
<evidence type="ECO:0000256" key="1">
    <source>
        <dbReference type="SAM" id="SignalP"/>
    </source>
</evidence>